<keyword evidence="1" id="KW-0472">Membrane</keyword>
<name>A0A1B0AXA6_9MUSC</name>
<dbReference type="EnsemblMetazoa" id="GPPI011860-RA">
    <property type="protein sequence ID" value="GPPI011860-PA"/>
    <property type="gene ID" value="GPPI011860"/>
</dbReference>
<reference evidence="3" key="1">
    <citation type="submission" date="2015-01" db="EMBL/GenBank/DDBJ databases">
        <authorList>
            <person name="Aksoy S."/>
            <person name="Warren W."/>
            <person name="Wilson R.K."/>
        </authorList>
    </citation>
    <scope>NUCLEOTIDE SEQUENCE [LARGE SCALE GENOMIC DNA]</scope>
    <source>
        <strain evidence="3">IAEA</strain>
    </source>
</reference>
<proteinExistence type="predicted"/>
<accession>A0A1B0AXA6</accession>
<dbReference type="Proteomes" id="UP000092460">
    <property type="component" value="Unassembled WGS sequence"/>
</dbReference>
<dbReference type="AlphaFoldDB" id="A0A1B0AXA6"/>
<keyword evidence="3" id="KW-1185">Reference proteome</keyword>
<feature type="transmembrane region" description="Helical" evidence="1">
    <location>
        <begin position="34"/>
        <end position="54"/>
    </location>
</feature>
<reference evidence="2" key="2">
    <citation type="submission" date="2020-05" db="UniProtKB">
        <authorList>
            <consortium name="EnsemblMetazoa"/>
        </authorList>
    </citation>
    <scope>IDENTIFICATION</scope>
    <source>
        <strain evidence="2">IAEA</strain>
    </source>
</reference>
<sequence>MYNVHCSGGGVSVVVLDVAVTTAMQLFYKMSFSLLFMLSLRFTLVILLCGMRGFVVTADLYYSSVIQVNIMLLNRWWCHQRLVKFWLICVSIGPYMSRPKLRYI</sequence>
<protein>
    <submittedName>
        <fullName evidence="2">Uncharacterized protein</fullName>
    </submittedName>
</protein>
<keyword evidence="1" id="KW-1133">Transmembrane helix</keyword>
<organism evidence="2 3">
    <name type="scientific">Glossina palpalis gambiensis</name>
    <dbReference type="NCBI Taxonomy" id="67801"/>
    <lineage>
        <taxon>Eukaryota</taxon>
        <taxon>Metazoa</taxon>
        <taxon>Ecdysozoa</taxon>
        <taxon>Arthropoda</taxon>
        <taxon>Hexapoda</taxon>
        <taxon>Insecta</taxon>
        <taxon>Pterygota</taxon>
        <taxon>Neoptera</taxon>
        <taxon>Endopterygota</taxon>
        <taxon>Diptera</taxon>
        <taxon>Brachycera</taxon>
        <taxon>Muscomorpha</taxon>
        <taxon>Hippoboscoidea</taxon>
        <taxon>Glossinidae</taxon>
        <taxon>Glossina</taxon>
    </lineage>
</organism>
<evidence type="ECO:0000256" key="1">
    <source>
        <dbReference type="SAM" id="Phobius"/>
    </source>
</evidence>
<evidence type="ECO:0000313" key="3">
    <source>
        <dbReference type="Proteomes" id="UP000092460"/>
    </source>
</evidence>
<keyword evidence="1" id="KW-0812">Transmembrane</keyword>
<dbReference type="EMBL" id="JXJN01005186">
    <property type="status" value="NOT_ANNOTATED_CDS"/>
    <property type="molecule type" value="Genomic_DNA"/>
</dbReference>
<evidence type="ECO:0000313" key="2">
    <source>
        <dbReference type="EnsemblMetazoa" id="GPPI011860-PA"/>
    </source>
</evidence>
<dbReference type="VEuPathDB" id="VectorBase:GPPI011860"/>